<dbReference type="Proteomes" id="UP000033995">
    <property type="component" value="Unassembled WGS sequence"/>
</dbReference>
<reference evidence="9 10" key="1">
    <citation type="journal article" date="2015" name="Nature">
        <title>rRNA introns, odd ribosomes, and small enigmatic genomes across a large radiation of phyla.</title>
        <authorList>
            <person name="Brown C.T."/>
            <person name="Hug L.A."/>
            <person name="Thomas B.C."/>
            <person name="Sharon I."/>
            <person name="Castelle C.J."/>
            <person name="Singh A."/>
            <person name="Wilkins M.J."/>
            <person name="Williams K.H."/>
            <person name="Banfield J.F."/>
        </authorList>
    </citation>
    <scope>NUCLEOTIDE SEQUENCE [LARGE SCALE GENOMIC DNA]</scope>
</reference>
<evidence type="ECO:0000313" key="9">
    <source>
        <dbReference type="EMBL" id="KKP47721.1"/>
    </source>
</evidence>
<dbReference type="SUPFAM" id="SSF53137">
    <property type="entry name" value="Translational machinery components"/>
    <property type="match status" value="1"/>
</dbReference>
<dbReference type="AlphaFoldDB" id="A0A0G0A8W9"/>
<dbReference type="GO" id="GO:0003735">
    <property type="term" value="F:structural constituent of ribosome"/>
    <property type="evidence" value="ECO:0007669"/>
    <property type="project" value="InterPro"/>
</dbReference>
<keyword evidence="4 7" id="KW-0689">Ribosomal protein</keyword>
<keyword evidence="5 7" id="KW-0687">Ribonucleoprotein</keyword>
<evidence type="ECO:0000256" key="6">
    <source>
        <dbReference type="ARBA" id="ARBA00035160"/>
    </source>
</evidence>
<dbReference type="InterPro" id="IPR019981">
    <property type="entry name" value="Ribosomal_uS11_bac-type"/>
</dbReference>
<organism evidence="9 10">
    <name type="scientific">Candidatus Woesebacteria bacterium GW2011_GWA2_33_28</name>
    <dbReference type="NCBI Taxonomy" id="1618561"/>
    <lineage>
        <taxon>Bacteria</taxon>
        <taxon>Candidatus Woeseibacteriota</taxon>
    </lineage>
</organism>
<dbReference type="Pfam" id="PF00411">
    <property type="entry name" value="Ribosomal_S11"/>
    <property type="match status" value="1"/>
</dbReference>
<protein>
    <recommendedName>
        <fullName evidence="6 7">Small ribosomal subunit protein uS11</fullName>
    </recommendedName>
</protein>
<accession>A0A0G0A8W9</accession>
<dbReference type="PANTHER" id="PTHR11759">
    <property type="entry name" value="40S RIBOSOMAL PROTEIN S14/30S RIBOSOMAL PROTEIN S11"/>
    <property type="match status" value="1"/>
</dbReference>
<comment type="caution">
    <text evidence="9">The sequence shown here is derived from an EMBL/GenBank/DDBJ whole genome shotgun (WGS) entry which is preliminary data.</text>
</comment>
<evidence type="ECO:0000256" key="2">
    <source>
        <dbReference type="ARBA" id="ARBA00022730"/>
    </source>
</evidence>
<keyword evidence="2 7" id="KW-0699">rRNA-binding</keyword>
<dbReference type="InterPro" id="IPR018102">
    <property type="entry name" value="Ribosomal_uS11_CS"/>
</dbReference>
<comment type="similarity">
    <text evidence="1 7 8">Belongs to the universal ribosomal protein uS11 family.</text>
</comment>
<dbReference type="GO" id="GO:0005840">
    <property type="term" value="C:ribosome"/>
    <property type="evidence" value="ECO:0007669"/>
    <property type="project" value="UniProtKB-KW"/>
</dbReference>
<dbReference type="GO" id="GO:0006412">
    <property type="term" value="P:translation"/>
    <property type="evidence" value="ECO:0007669"/>
    <property type="project" value="UniProtKB-UniRule"/>
</dbReference>
<proteinExistence type="inferred from homology"/>
<evidence type="ECO:0000256" key="5">
    <source>
        <dbReference type="ARBA" id="ARBA00023274"/>
    </source>
</evidence>
<dbReference type="GO" id="GO:1990904">
    <property type="term" value="C:ribonucleoprotein complex"/>
    <property type="evidence" value="ECO:0007669"/>
    <property type="project" value="UniProtKB-KW"/>
</dbReference>
<dbReference type="PROSITE" id="PS00054">
    <property type="entry name" value="RIBOSOMAL_S11"/>
    <property type="match status" value="1"/>
</dbReference>
<evidence type="ECO:0000313" key="10">
    <source>
        <dbReference type="Proteomes" id="UP000033995"/>
    </source>
</evidence>
<dbReference type="Gene3D" id="3.30.420.80">
    <property type="entry name" value="Ribosomal protein S11"/>
    <property type="match status" value="1"/>
</dbReference>
<dbReference type="HAMAP" id="MF_01310">
    <property type="entry name" value="Ribosomal_uS11"/>
    <property type="match status" value="1"/>
</dbReference>
<comment type="function">
    <text evidence="7">Located on the platform of the 30S subunit, it bridges several disparate RNA helices of the 16S rRNA. Forms part of the Shine-Dalgarno cleft in the 70S ribosome.</text>
</comment>
<dbReference type="PATRIC" id="fig|1618561.3.peg.514"/>
<evidence type="ECO:0000256" key="3">
    <source>
        <dbReference type="ARBA" id="ARBA00022884"/>
    </source>
</evidence>
<gene>
    <name evidence="7" type="primary">rpsK</name>
    <name evidence="9" type="ORF">UR38_C0003G0126</name>
</gene>
<comment type="subunit">
    <text evidence="7">Part of the 30S ribosomal subunit. Interacts with proteins S7 and S18. Binds to IF-3.</text>
</comment>
<dbReference type="NCBIfam" id="NF003698">
    <property type="entry name" value="PRK05309.1"/>
    <property type="match status" value="1"/>
</dbReference>
<dbReference type="NCBIfam" id="TIGR03632">
    <property type="entry name" value="uS11_bact"/>
    <property type="match status" value="1"/>
</dbReference>
<dbReference type="GO" id="GO:0019843">
    <property type="term" value="F:rRNA binding"/>
    <property type="evidence" value="ECO:0007669"/>
    <property type="project" value="UniProtKB-UniRule"/>
</dbReference>
<evidence type="ECO:0000256" key="1">
    <source>
        <dbReference type="ARBA" id="ARBA00006194"/>
    </source>
</evidence>
<evidence type="ECO:0000256" key="7">
    <source>
        <dbReference type="HAMAP-Rule" id="MF_01310"/>
    </source>
</evidence>
<name>A0A0G0A8W9_9BACT</name>
<dbReference type="InterPro" id="IPR036967">
    <property type="entry name" value="Ribosomal_uS11_sf"/>
</dbReference>
<dbReference type="PIRSF" id="PIRSF002131">
    <property type="entry name" value="Ribosomal_S11"/>
    <property type="match status" value="1"/>
</dbReference>
<evidence type="ECO:0000256" key="8">
    <source>
        <dbReference type="RuleBase" id="RU003629"/>
    </source>
</evidence>
<sequence length="125" mass="13211">MAIKKTTITKKEGPAKIYISASFNNTLVSVCDETGATLAWCSSGASGFKGTRKSTPFAATTAVETVIKKAKEKGVEEIEIYVKGPGPGRDAALRAVKASGIKISLIADVTPIPHNGPRPKKKRRV</sequence>
<dbReference type="EMBL" id="LBOZ01000003">
    <property type="protein sequence ID" value="KKP47721.1"/>
    <property type="molecule type" value="Genomic_DNA"/>
</dbReference>
<dbReference type="InterPro" id="IPR001971">
    <property type="entry name" value="Ribosomal_uS11"/>
</dbReference>
<keyword evidence="3 7" id="KW-0694">RNA-binding</keyword>
<evidence type="ECO:0000256" key="4">
    <source>
        <dbReference type="ARBA" id="ARBA00022980"/>
    </source>
</evidence>